<dbReference type="SUPFAM" id="SSF50249">
    <property type="entry name" value="Nucleic acid-binding proteins"/>
    <property type="match status" value="1"/>
</dbReference>
<organism evidence="1">
    <name type="scientific">Brassica oleracea</name>
    <name type="common">Wild cabbage</name>
    <dbReference type="NCBI Taxonomy" id="3712"/>
    <lineage>
        <taxon>Eukaryota</taxon>
        <taxon>Viridiplantae</taxon>
        <taxon>Streptophyta</taxon>
        <taxon>Embryophyta</taxon>
        <taxon>Tracheophyta</taxon>
        <taxon>Spermatophyta</taxon>
        <taxon>Magnoliopsida</taxon>
        <taxon>eudicotyledons</taxon>
        <taxon>Gunneridae</taxon>
        <taxon>Pentapetalae</taxon>
        <taxon>rosids</taxon>
        <taxon>malvids</taxon>
        <taxon>Brassicales</taxon>
        <taxon>Brassicaceae</taxon>
        <taxon>Brassiceae</taxon>
        <taxon>Brassica</taxon>
    </lineage>
</organism>
<name>A0A3P6E7S0_BRAOL</name>
<proteinExistence type="predicted"/>
<sequence>MATSYSLLADLESGRCSNTLEVRLLRFWESRNINKGEELMSVDMLLIDENSTLMQGSVGAIRQLRFIERLTEGAVYTLSGFDVTRNNPKLSPASSLSLR</sequence>
<dbReference type="InterPro" id="IPR012340">
    <property type="entry name" value="NA-bd_OB-fold"/>
</dbReference>
<evidence type="ECO:0008006" key="2">
    <source>
        <dbReference type="Google" id="ProtNLM"/>
    </source>
</evidence>
<protein>
    <recommendedName>
        <fullName evidence="2">DUF223 domain-containing protein</fullName>
    </recommendedName>
</protein>
<dbReference type="AlphaFoldDB" id="A0A3P6E7S0"/>
<dbReference type="Gene3D" id="2.40.50.140">
    <property type="entry name" value="Nucleic acid-binding proteins"/>
    <property type="match status" value="1"/>
</dbReference>
<evidence type="ECO:0000313" key="1">
    <source>
        <dbReference type="EMBL" id="VDD32291.1"/>
    </source>
</evidence>
<reference evidence="1" key="1">
    <citation type="submission" date="2018-11" db="EMBL/GenBank/DDBJ databases">
        <authorList>
            <consortium name="Genoscope - CEA"/>
            <person name="William W."/>
        </authorList>
    </citation>
    <scope>NUCLEOTIDE SEQUENCE</scope>
</reference>
<gene>
    <name evidence="1" type="ORF">BOLC9T57614H</name>
</gene>
<dbReference type="CDD" id="cd04480">
    <property type="entry name" value="RPA1_DBD_A_like"/>
    <property type="match status" value="1"/>
</dbReference>
<accession>A0A3P6E7S0</accession>
<dbReference type="EMBL" id="LR031875">
    <property type="protein sequence ID" value="VDD32291.1"/>
    <property type="molecule type" value="Genomic_DNA"/>
</dbReference>